<evidence type="ECO:0000313" key="2">
    <source>
        <dbReference type="Proteomes" id="UP001302806"/>
    </source>
</evidence>
<accession>A0ABY9XU33</accession>
<reference evidence="1 2" key="1">
    <citation type="submission" date="2023-09" db="EMBL/GenBank/DDBJ databases">
        <title>Thalassobella suaedae gen. nov., sp. nov., a marine bacterium of the family Flavobacteriaceae isolated from a halophyte Suaeda japonica.</title>
        <authorList>
            <person name="Lee S.Y."/>
            <person name="Hwang C.Y."/>
        </authorList>
    </citation>
    <scope>NUCLEOTIDE SEQUENCE [LARGE SCALE GENOMIC DNA]</scope>
    <source>
        <strain evidence="1 2">HL-DH14</strain>
    </source>
</reference>
<gene>
    <name evidence="1" type="ORF">RHP51_00535</name>
</gene>
<evidence type="ECO:0008006" key="3">
    <source>
        <dbReference type="Google" id="ProtNLM"/>
    </source>
</evidence>
<protein>
    <recommendedName>
        <fullName evidence="3">RagB/SusD domain-containing protein</fullName>
    </recommendedName>
</protein>
<sequence>MQLTEKYNKKIPEDRIFPKQFLQRFDDIRRWGWLQYSAKLAWLKSRDAEFETYSNGREYFPIPQSEMDNNPLVNDQNDGY</sequence>
<name>A0ABY9XU33_9FLAO</name>
<organism evidence="1 2">
    <name type="scientific">Thalassobellus suaedae</name>
    <dbReference type="NCBI Taxonomy" id="3074124"/>
    <lineage>
        <taxon>Bacteria</taxon>
        <taxon>Pseudomonadati</taxon>
        <taxon>Bacteroidota</taxon>
        <taxon>Flavobacteriia</taxon>
        <taxon>Flavobacteriales</taxon>
        <taxon>Flavobacteriaceae</taxon>
        <taxon>Thalassobellus</taxon>
    </lineage>
</organism>
<evidence type="ECO:0000313" key="1">
    <source>
        <dbReference type="EMBL" id="WNH09278.1"/>
    </source>
</evidence>
<dbReference type="EMBL" id="CP134537">
    <property type="protein sequence ID" value="WNH09278.1"/>
    <property type="molecule type" value="Genomic_DNA"/>
</dbReference>
<dbReference type="Gene3D" id="1.25.40.390">
    <property type="match status" value="1"/>
</dbReference>
<dbReference type="SUPFAM" id="SSF48452">
    <property type="entry name" value="TPR-like"/>
    <property type="match status" value="1"/>
</dbReference>
<dbReference type="Proteomes" id="UP001302806">
    <property type="component" value="Chromosome"/>
</dbReference>
<proteinExistence type="predicted"/>
<dbReference type="InterPro" id="IPR011990">
    <property type="entry name" value="TPR-like_helical_dom_sf"/>
</dbReference>
<dbReference type="RefSeq" id="WP_415865779.1">
    <property type="nucleotide sequence ID" value="NZ_CP134537.1"/>
</dbReference>